<gene>
    <name evidence="1" type="ORF">SAMN05444336_11520</name>
</gene>
<name>A0A1H3FYA2_9RHOB</name>
<dbReference type="AlphaFoldDB" id="A0A1H3FYA2"/>
<keyword evidence="2" id="KW-1185">Reference proteome</keyword>
<evidence type="ECO:0000313" key="2">
    <source>
        <dbReference type="Proteomes" id="UP000199118"/>
    </source>
</evidence>
<dbReference type="STRING" id="356660.SAMN05444336_11520"/>
<sequence>MASVTKLAPPAGETVLDLEALKALECGLLPGEMTEALDDGLMEATDLLVAVERLLAEESWTALSHVARALASLAPGLGLSALATQASALEDCCQCLDRIAAHAVGARLLRSGEAALAASLMHPAVR</sequence>
<dbReference type="InterPro" id="IPR036641">
    <property type="entry name" value="HPT_dom_sf"/>
</dbReference>
<dbReference type="Proteomes" id="UP000199118">
    <property type="component" value="Unassembled WGS sequence"/>
</dbReference>
<organism evidence="1 2">
    <name type="scientific">Albimonas donghaensis</name>
    <dbReference type="NCBI Taxonomy" id="356660"/>
    <lineage>
        <taxon>Bacteria</taxon>
        <taxon>Pseudomonadati</taxon>
        <taxon>Pseudomonadota</taxon>
        <taxon>Alphaproteobacteria</taxon>
        <taxon>Rhodobacterales</taxon>
        <taxon>Paracoccaceae</taxon>
        <taxon>Albimonas</taxon>
    </lineage>
</organism>
<dbReference type="EMBL" id="FNMZ01000015">
    <property type="protein sequence ID" value="SDX96063.1"/>
    <property type="molecule type" value="Genomic_DNA"/>
</dbReference>
<dbReference type="Gene3D" id="1.20.120.160">
    <property type="entry name" value="HPT domain"/>
    <property type="match status" value="1"/>
</dbReference>
<accession>A0A1H3FYA2</accession>
<evidence type="ECO:0000313" key="1">
    <source>
        <dbReference type="EMBL" id="SDX96063.1"/>
    </source>
</evidence>
<proteinExistence type="predicted"/>
<dbReference type="GO" id="GO:0000160">
    <property type="term" value="P:phosphorelay signal transduction system"/>
    <property type="evidence" value="ECO:0007669"/>
    <property type="project" value="InterPro"/>
</dbReference>
<dbReference type="SUPFAM" id="SSF47226">
    <property type="entry name" value="Histidine-containing phosphotransfer domain, HPT domain"/>
    <property type="match status" value="1"/>
</dbReference>
<dbReference type="OrthoDB" id="9890678at2"/>
<reference evidence="1 2" key="1">
    <citation type="submission" date="2016-10" db="EMBL/GenBank/DDBJ databases">
        <authorList>
            <person name="de Groot N.N."/>
        </authorList>
    </citation>
    <scope>NUCLEOTIDE SEQUENCE [LARGE SCALE GENOMIC DNA]</scope>
    <source>
        <strain evidence="1 2">DSM 17890</strain>
    </source>
</reference>
<protein>
    <recommendedName>
        <fullName evidence="3">Hpt domain-containing protein</fullName>
    </recommendedName>
</protein>
<dbReference type="RefSeq" id="WP_092685554.1">
    <property type="nucleotide sequence ID" value="NZ_FNMZ01000015.1"/>
</dbReference>
<evidence type="ECO:0008006" key="3">
    <source>
        <dbReference type="Google" id="ProtNLM"/>
    </source>
</evidence>